<proteinExistence type="predicted"/>
<dbReference type="Proteomes" id="UP000194841">
    <property type="component" value="Unassembled WGS sequence"/>
</dbReference>
<sequence length="256" mass="26886">MSITGSGFVLRGEVFLQRVNSKGVAISGANLVGPINASEFSITPDSEEILRPSVDRSTYGESKGRVTTKKPTKVKLKFDDVTSQVLAEALGAELSTLNYGAATGTDAAYTLESVASGGWTEIGHNQLKETGFVVKKGVDVMVLGTDYEVKWSSGLIRPVAGGALDAGGAVTITFEALAGDGHRLAGGEIQEVNWRIKLDGVNADTGEKVLAEVPLAQVSSTSEINLLQNEYLAPEFEGVCSIAQGKSKAYTMDILA</sequence>
<dbReference type="AlphaFoldDB" id="A0A244CUZ8"/>
<accession>A0A244CUZ8</accession>
<dbReference type="RefSeq" id="WP_086742659.1">
    <property type="nucleotide sequence ID" value="NZ_MWPV01000001.1"/>
</dbReference>
<dbReference type="OrthoDB" id="8807675at2"/>
<name>A0A244CUZ8_PSEDV</name>
<evidence type="ECO:0008006" key="3">
    <source>
        <dbReference type="Google" id="ProtNLM"/>
    </source>
</evidence>
<comment type="caution">
    <text evidence="1">The sequence shown here is derived from an EMBL/GenBank/DDBJ whole genome shotgun (WGS) entry which is preliminary data.</text>
</comment>
<reference evidence="1 2" key="1">
    <citation type="submission" date="2017-02" db="EMBL/GenBank/DDBJ databases">
        <title>Pseudoalteromonas ulvae TC14 Genome.</title>
        <authorList>
            <person name="Molmeret M."/>
        </authorList>
    </citation>
    <scope>NUCLEOTIDE SEQUENCE [LARGE SCALE GENOMIC DNA]</scope>
    <source>
        <strain evidence="1">TC14</strain>
    </source>
</reference>
<gene>
    <name evidence="1" type="ORF">B1199_03075</name>
</gene>
<dbReference type="EMBL" id="MWPV01000001">
    <property type="protein sequence ID" value="OUL59266.1"/>
    <property type="molecule type" value="Genomic_DNA"/>
</dbReference>
<keyword evidence="2" id="KW-1185">Reference proteome</keyword>
<protein>
    <recommendedName>
        <fullName evidence="3">Major tail protein</fullName>
    </recommendedName>
</protein>
<evidence type="ECO:0000313" key="2">
    <source>
        <dbReference type="Proteomes" id="UP000194841"/>
    </source>
</evidence>
<evidence type="ECO:0000313" key="1">
    <source>
        <dbReference type="EMBL" id="OUL59266.1"/>
    </source>
</evidence>
<organism evidence="1 2">
    <name type="scientific">Pseudoalteromonas ulvae</name>
    <dbReference type="NCBI Taxonomy" id="107327"/>
    <lineage>
        <taxon>Bacteria</taxon>
        <taxon>Pseudomonadati</taxon>
        <taxon>Pseudomonadota</taxon>
        <taxon>Gammaproteobacteria</taxon>
        <taxon>Alteromonadales</taxon>
        <taxon>Pseudoalteromonadaceae</taxon>
        <taxon>Pseudoalteromonas</taxon>
    </lineage>
</organism>